<dbReference type="Proteomes" id="UP000828390">
    <property type="component" value="Unassembled WGS sequence"/>
</dbReference>
<evidence type="ECO:0000313" key="2">
    <source>
        <dbReference type="EMBL" id="KAH3815063.1"/>
    </source>
</evidence>
<evidence type="ECO:0000256" key="1">
    <source>
        <dbReference type="SAM" id="Phobius"/>
    </source>
</evidence>
<name>A0A9D4GDZ5_DREPO</name>
<dbReference type="AlphaFoldDB" id="A0A9D4GDZ5"/>
<keyword evidence="1" id="KW-0812">Transmembrane</keyword>
<feature type="transmembrane region" description="Helical" evidence="1">
    <location>
        <begin position="20"/>
        <end position="37"/>
    </location>
</feature>
<sequence>MAPVVVLAYRIHGDSGITSSSVWTSFIVLLLASEIVIRDSSLLSWLMMMSSICERLSEDSATGDNPSTSWLMMTLSICERLSEGSCIIITGHKLQDNVRIVTIKRKDLV</sequence>
<reference evidence="2" key="2">
    <citation type="submission" date="2020-11" db="EMBL/GenBank/DDBJ databases">
        <authorList>
            <person name="McCartney M.A."/>
            <person name="Auch B."/>
            <person name="Kono T."/>
            <person name="Mallez S."/>
            <person name="Becker A."/>
            <person name="Gohl D.M."/>
            <person name="Silverstein K.A.T."/>
            <person name="Koren S."/>
            <person name="Bechman K.B."/>
            <person name="Herman A."/>
            <person name="Abrahante J.E."/>
            <person name="Garbe J."/>
        </authorList>
    </citation>
    <scope>NUCLEOTIDE SEQUENCE</scope>
    <source>
        <strain evidence="2">Duluth1</strain>
        <tissue evidence="2">Whole animal</tissue>
    </source>
</reference>
<reference evidence="2" key="1">
    <citation type="journal article" date="2019" name="bioRxiv">
        <title>The Genome of the Zebra Mussel, Dreissena polymorpha: A Resource for Invasive Species Research.</title>
        <authorList>
            <person name="McCartney M.A."/>
            <person name="Auch B."/>
            <person name="Kono T."/>
            <person name="Mallez S."/>
            <person name="Zhang Y."/>
            <person name="Obille A."/>
            <person name="Becker A."/>
            <person name="Abrahante J.E."/>
            <person name="Garbe J."/>
            <person name="Badalamenti J.P."/>
            <person name="Herman A."/>
            <person name="Mangelson H."/>
            <person name="Liachko I."/>
            <person name="Sullivan S."/>
            <person name="Sone E.D."/>
            <person name="Koren S."/>
            <person name="Silverstein K.A.T."/>
            <person name="Beckman K.B."/>
            <person name="Gohl D.M."/>
        </authorList>
    </citation>
    <scope>NUCLEOTIDE SEQUENCE</scope>
    <source>
        <strain evidence="2">Duluth1</strain>
        <tissue evidence="2">Whole animal</tissue>
    </source>
</reference>
<keyword evidence="1" id="KW-0472">Membrane</keyword>
<keyword evidence="1" id="KW-1133">Transmembrane helix</keyword>
<gene>
    <name evidence="2" type="ORF">DPMN_143582</name>
</gene>
<accession>A0A9D4GDZ5</accession>
<protein>
    <submittedName>
        <fullName evidence="2">Uncharacterized protein</fullName>
    </submittedName>
</protein>
<organism evidence="2 3">
    <name type="scientific">Dreissena polymorpha</name>
    <name type="common">Zebra mussel</name>
    <name type="synonym">Mytilus polymorpha</name>
    <dbReference type="NCBI Taxonomy" id="45954"/>
    <lineage>
        <taxon>Eukaryota</taxon>
        <taxon>Metazoa</taxon>
        <taxon>Spiralia</taxon>
        <taxon>Lophotrochozoa</taxon>
        <taxon>Mollusca</taxon>
        <taxon>Bivalvia</taxon>
        <taxon>Autobranchia</taxon>
        <taxon>Heteroconchia</taxon>
        <taxon>Euheterodonta</taxon>
        <taxon>Imparidentia</taxon>
        <taxon>Neoheterodontei</taxon>
        <taxon>Myida</taxon>
        <taxon>Dreissenoidea</taxon>
        <taxon>Dreissenidae</taxon>
        <taxon>Dreissena</taxon>
    </lineage>
</organism>
<proteinExistence type="predicted"/>
<keyword evidence="3" id="KW-1185">Reference proteome</keyword>
<dbReference type="EMBL" id="JAIWYP010000006">
    <property type="protein sequence ID" value="KAH3815063.1"/>
    <property type="molecule type" value="Genomic_DNA"/>
</dbReference>
<comment type="caution">
    <text evidence="2">The sequence shown here is derived from an EMBL/GenBank/DDBJ whole genome shotgun (WGS) entry which is preliminary data.</text>
</comment>
<evidence type="ECO:0000313" key="3">
    <source>
        <dbReference type="Proteomes" id="UP000828390"/>
    </source>
</evidence>